<dbReference type="PANTHER" id="PTHR30336:SF4">
    <property type="entry name" value="ENVELOPE BIOGENESIS FACTOR ELYC"/>
    <property type="match status" value="1"/>
</dbReference>
<reference evidence="3 4" key="2">
    <citation type="submission" date="2021-02" db="EMBL/GenBank/DDBJ databases">
        <title>Sulfurospirillum tamanensis sp. nov.</title>
        <authorList>
            <person name="Frolova A."/>
            <person name="Merkel A."/>
            <person name="Slobodkin A."/>
        </authorList>
    </citation>
    <scope>NUCLEOTIDE SEQUENCE [LARGE SCALE GENOMIC DNA]</scope>
    <source>
        <strain evidence="3 4">T05b</strain>
    </source>
</reference>
<name>A0ABS2WQY6_9BACT</name>
<dbReference type="RefSeq" id="WP_205458605.1">
    <property type="nucleotide sequence ID" value="NZ_JAFHKK010000007.1"/>
</dbReference>
<dbReference type="InterPro" id="IPR051599">
    <property type="entry name" value="Cell_Envelope_Assoc"/>
</dbReference>
<reference evidence="3 4" key="3">
    <citation type="submission" date="2021-02" db="EMBL/GenBank/DDBJ databases">
        <authorList>
            <person name="Merkel A.Y."/>
        </authorList>
    </citation>
    <scope>NUCLEOTIDE SEQUENCE [LARGE SCALE GENOMIC DNA]</scope>
    <source>
        <strain evidence="3 4">T05b</strain>
    </source>
</reference>
<dbReference type="InterPro" id="IPR014729">
    <property type="entry name" value="Rossmann-like_a/b/a_fold"/>
</dbReference>
<keyword evidence="1" id="KW-1133">Transmembrane helix</keyword>
<feature type="domain" description="DUF218" evidence="2">
    <location>
        <begin position="74"/>
        <end position="241"/>
    </location>
</feature>
<keyword evidence="1" id="KW-0812">Transmembrane</keyword>
<accession>A0ABS2WQY6</accession>
<keyword evidence="4" id="KW-1185">Reference proteome</keyword>
<keyword evidence="1" id="KW-0472">Membrane</keyword>
<protein>
    <submittedName>
        <fullName evidence="3">YdcF family protein</fullName>
    </submittedName>
</protein>
<dbReference type="EMBL" id="JAFHKK010000007">
    <property type="protein sequence ID" value="MBN2964054.1"/>
    <property type="molecule type" value="Genomic_DNA"/>
</dbReference>
<organism evidence="3 4">
    <name type="scientific">Sulfurospirillum tamanense</name>
    <dbReference type="NCBI Taxonomy" id="2813362"/>
    <lineage>
        <taxon>Bacteria</taxon>
        <taxon>Pseudomonadati</taxon>
        <taxon>Campylobacterota</taxon>
        <taxon>Epsilonproteobacteria</taxon>
        <taxon>Campylobacterales</taxon>
        <taxon>Sulfurospirillaceae</taxon>
        <taxon>Sulfurospirillum</taxon>
    </lineage>
</organism>
<evidence type="ECO:0000256" key="1">
    <source>
        <dbReference type="SAM" id="Phobius"/>
    </source>
</evidence>
<sequence>MFVLSKLFTAFVLPPGIFILVLLGAAIWAKRFRFFFFCCAVAFYGLSTPFLASKLLSPLEAPYRVFNAPSQAPDAVIVLGGGVIQGQPLSLTSDGLKRALAGLGLAKTYGVPLVYTGGGDKQLTEAQGFAQSLDAIFTPFGIAFSETGEGFRIILEDRSRDTYENAVLTRTLFNHTPRVVLVTSAYHMKRGVVLFEHAGFEVLPYATDFKLDAPREDSWRDYTPSFGNLARSYLALHEYAGMLSLMPRGLWKPF</sequence>
<evidence type="ECO:0000313" key="3">
    <source>
        <dbReference type="EMBL" id="MBN2964054.1"/>
    </source>
</evidence>
<comment type="caution">
    <text evidence="3">The sequence shown here is derived from an EMBL/GenBank/DDBJ whole genome shotgun (WGS) entry which is preliminary data.</text>
</comment>
<dbReference type="Pfam" id="PF02698">
    <property type="entry name" value="DUF218"/>
    <property type="match status" value="1"/>
</dbReference>
<dbReference type="Gene3D" id="3.40.50.620">
    <property type="entry name" value="HUPs"/>
    <property type="match status" value="1"/>
</dbReference>
<feature type="transmembrane region" description="Helical" evidence="1">
    <location>
        <begin position="7"/>
        <end position="28"/>
    </location>
</feature>
<dbReference type="PANTHER" id="PTHR30336">
    <property type="entry name" value="INNER MEMBRANE PROTEIN, PROBABLE PERMEASE"/>
    <property type="match status" value="1"/>
</dbReference>
<dbReference type="CDD" id="cd06259">
    <property type="entry name" value="YdcF-like"/>
    <property type="match status" value="1"/>
</dbReference>
<gene>
    <name evidence="3" type="ORF">JWV37_04600</name>
</gene>
<reference evidence="4" key="1">
    <citation type="submission" date="2021-02" db="EMBL/GenBank/DDBJ databases">
        <title>Sulfurospirillum tamanensis sp. nov.</title>
        <authorList>
            <person name="Merkel A.Y."/>
        </authorList>
    </citation>
    <scope>NUCLEOTIDE SEQUENCE [LARGE SCALE GENOMIC DNA]</scope>
    <source>
        <strain evidence="4">T05b</strain>
    </source>
</reference>
<evidence type="ECO:0000259" key="2">
    <source>
        <dbReference type="Pfam" id="PF02698"/>
    </source>
</evidence>
<proteinExistence type="predicted"/>
<dbReference type="InterPro" id="IPR003848">
    <property type="entry name" value="DUF218"/>
</dbReference>
<evidence type="ECO:0000313" key="4">
    <source>
        <dbReference type="Proteomes" id="UP000703590"/>
    </source>
</evidence>
<dbReference type="Proteomes" id="UP000703590">
    <property type="component" value="Unassembled WGS sequence"/>
</dbReference>